<dbReference type="RefSeq" id="WP_120463576.1">
    <property type="nucleotide sequence ID" value="NZ_BMIW01000018.1"/>
</dbReference>
<organism evidence="1 2">
    <name type="scientific">Paenibacillus aceti</name>
    <dbReference type="NCBI Taxonomy" id="1820010"/>
    <lineage>
        <taxon>Bacteria</taxon>
        <taxon>Bacillati</taxon>
        <taxon>Bacillota</taxon>
        <taxon>Bacilli</taxon>
        <taxon>Bacillales</taxon>
        <taxon>Paenibacillaceae</taxon>
        <taxon>Paenibacillus</taxon>
    </lineage>
</organism>
<comment type="caution">
    <text evidence="1">The sequence shown here is derived from an EMBL/GenBank/DDBJ whole genome shotgun (WGS) entry which is preliminary data.</text>
</comment>
<evidence type="ECO:0000313" key="2">
    <source>
        <dbReference type="Proteomes" id="UP000608420"/>
    </source>
</evidence>
<gene>
    <name evidence="1" type="ORF">GCM10010913_26100</name>
</gene>
<proteinExistence type="predicted"/>
<name>A0ABQ1VWM1_9BACL</name>
<keyword evidence="2" id="KW-1185">Reference proteome</keyword>
<sequence length="335" mass="38629">MLDNEELLKGYRESLKVAWGYNDYEDWPLRISSIMHLFTDVFAKEFIEDLNAIWDEENGPQQLAQIFEYPGRLFRLIDVVIFGLRRARTPLEEQRQFVVRMLRAAHTLKAGDLFNKNGANLLIHPDIPPKSSRKQGDSNLIHKLQAALFMYTEAILFRGHDAVKTVHGPYITADNTAIVIREFHNLSPTELWPSSLLINHKKITTVCEYMTSAEVKVDCYDHIYHSGKLNQSLLSWHVTIDGESVDTEQISAFVDALIAKTRQVSGIVDEWTWQQKTEKYADIFWFRKSPLRELRGLSSKVPDHVYETIRNGKPSEIRSKCLSPREVAFLIQLGV</sequence>
<dbReference type="EMBL" id="BMIW01000018">
    <property type="protein sequence ID" value="GGG03127.1"/>
    <property type="molecule type" value="Genomic_DNA"/>
</dbReference>
<protein>
    <submittedName>
        <fullName evidence="1">Uncharacterized protein</fullName>
    </submittedName>
</protein>
<accession>A0ABQ1VWM1</accession>
<evidence type="ECO:0000313" key="1">
    <source>
        <dbReference type="EMBL" id="GGG03127.1"/>
    </source>
</evidence>
<dbReference type="Proteomes" id="UP000608420">
    <property type="component" value="Unassembled WGS sequence"/>
</dbReference>
<reference evidence="2" key="1">
    <citation type="journal article" date="2019" name="Int. J. Syst. Evol. Microbiol.">
        <title>The Global Catalogue of Microorganisms (GCM) 10K type strain sequencing project: providing services to taxonomists for standard genome sequencing and annotation.</title>
        <authorList>
            <consortium name="The Broad Institute Genomics Platform"/>
            <consortium name="The Broad Institute Genome Sequencing Center for Infectious Disease"/>
            <person name="Wu L."/>
            <person name="Ma J."/>
        </authorList>
    </citation>
    <scope>NUCLEOTIDE SEQUENCE [LARGE SCALE GENOMIC DNA]</scope>
    <source>
        <strain evidence="2">CGMCC 1.15420</strain>
    </source>
</reference>